<dbReference type="CDD" id="cd02570">
    <property type="entry name" value="PseudoU_synth_EcTruA"/>
    <property type="match status" value="1"/>
</dbReference>
<dbReference type="PANTHER" id="PTHR11142:SF0">
    <property type="entry name" value="TRNA PSEUDOURIDINE SYNTHASE-LIKE 1"/>
    <property type="match status" value="1"/>
</dbReference>
<dbReference type="NCBIfam" id="TIGR00071">
    <property type="entry name" value="hisT_truA"/>
    <property type="match status" value="1"/>
</dbReference>
<evidence type="ECO:0000313" key="10">
    <source>
        <dbReference type="Proteomes" id="UP000095256"/>
    </source>
</evidence>
<proteinExistence type="inferred from homology"/>
<organism evidence="9 10">
    <name type="scientific">Enterococcus rivorum</name>
    <dbReference type="NCBI Taxonomy" id="762845"/>
    <lineage>
        <taxon>Bacteria</taxon>
        <taxon>Bacillati</taxon>
        <taxon>Bacillota</taxon>
        <taxon>Bacilli</taxon>
        <taxon>Lactobacillales</taxon>
        <taxon>Enterococcaceae</taxon>
        <taxon>Enterococcus</taxon>
    </lineage>
</organism>
<dbReference type="RefSeq" id="WP_069697237.1">
    <property type="nucleotide sequence ID" value="NZ_JAGGMA010000009.1"/>
</dbReference>
<dbReference type="Proteomes" id="UP000095256">
    <property type="component" value="Unassembled WGS sequence"/>
</dbReference>
<dbReference type="InterPro" id="IPR020095">
    <property type="entry name" value="PsdUridine_synth_TruA_C"/>
</dbReference>
<dbReference type="AlphaFoldDB" id="A0A1E5L184"/>
<comment type="function">
    <text evidence="4">Formation of pseudouridine at positions 38, 39 and 40 in the anticodon stem and loop of transfer RNAs.</text>
</comment>
<evidence type="ECO:0000259" key="8">
    <source>
        <dbReference type="Pfam" id="PF01416"/>
    </source>
</evidence>
<dbReference type="GO" id="GO:0160147">
    <property type="term" value="F:tRNA pseudouridine(38-40) synthase activity"/>
    <property type="evidence" value="ECO:0007669"/>
    <property type="project" value="UniProtKB-EC"/>
</dbReference>
<dbReference type="PANTHER" id="PTHR11142">
    <property type="entry name" value="PSEUDOURIDYLATE SYNTHASE"/>
    <property type="match status" value="1"/>
</dbReference>
<dbReference type="InterPro" id="IPR020103">
    <property type="entry name" value="PsdUridine_synth_cat_dom_sf"/>
</dbReference>
<dbReference type="PIRSF" id="PIRSF001430">
    <property type="entry name" value="tRNA_psdUrid_synth"/>
    <property type="match status" value="1"/>
</dbReference>
<dbReference type="InterPro" id="IPR020094">
    <property type="entry name" value="TruA/RsuA/RluB/E/F_N"/>
</dbReference>
<keyword evidence="3 4" id="KW-0413">Isomerase</keyword>
<comment type="caution">
    <text evidence="4">Lacks conserved residue(s) required for the propagation of feature annotation.</text>
</comment>
<dbReference type="HAMAP" id="MF_00171">
    <property type="entry name" value="TruA"/>
    <property type="match status" value="1"/>
</dbReference>
<evidence type="ECO:0000256" key="5">
    <source>
        <dbReference type="PIRSR" id="PIRSR001430-1"/>
    </source>
</evidence>
<dbReference type="GO" id="GO:0003723">
    <property type="term" value="F:RNA binding"/>
    <property type="evidence" value="ECO:0007669"/>
    <property type="project" value="InterPro"/>
</dbReference>
<reference evidence="9 10" key="1">
    <citation type="submission" date="2016-09" db="EMBL/GenBank/DDBJ databases">
        <authorList>
            <person name="Capua I."/>
            <person name="De Benedictis P."/>
            <person name="Joannis T."/>
            <person name="Lombin L.H."/>
            <person name="Cattoli G."/>
        </authorList>
    </citation>
    <scope>NUCLEOTIDE SEQUENCE [LARGE SCALE GENOMIC DNA]</scope>
    <source>
        <strain evidence="9 10">LMG 25899</strain>
    </source>
</reference>
<keyword evidence="2 4" id="KW-0819">tRNA processing</keyword>
<sequence length="246" mass="27800">MRNIKLTIEYDGGRYLGWQRLGNSDKTIQGKIEAILTKLLGTTTEIVGSGRTDAGTHARGQIANFKTNSTISLTEIGDVFNHQLPRDIVVKKVEEVPERFHARYNATGKKYSYHVWNNSIPSAFERHYSFHFPEELNLDLVNQACEKLIGTHDFIGFSSLKKTKKSTVRTIKELSITQEGSLLHFTFVGDGFLYKMVRIIMGTLLEIGTGKMELASIDEIFENKTRSEAGMTVPSHGLFLDEVYYN</sequence>
<gene>
    <name evidence="4" type="primary">truA</name>
    <name evidence="9" type="ORF">BCR26_07770</name>
</gene>
<feature type="domain" description="Pseudouridine synthase I TruA alpha/beta" evidence="8">
    <location>
        <begin position="144"/>
        <end position="246"/>
    </location>
</feature>
<evidence type="ECO:0000256" key="3">
    <source>
        <dbReference type="ARBA" id="ARBA00023235"/>
    </source>
</evidence>
<dbReference type="InterPro" id="IPR001406">
    <property type="entry name" value="PsdUridine_synth_TruA"/>
</dbReference>
<comment type="catalytic activity">
    <reaction evidence="4 7">
        <text>uridine(38/39/40) in tRNA = pseudouridine(38/39/40) in tRNA</text>
        <dbReference type="Rhea" id="RHEA:22376"/>
        <dbReference type="Rhea" id="RHEA-COMP:10085"/>
        <dbReference type="Rhea" id="RHEA-COMP:10087"/>
        <dbReference type="ChEBI" id="CHEBI:65314"/>
        <dbReference type="ChEBI" id="CHEBI:65315"/>
        <dbReference type="EC" id="5.4.99.12"/>
    </reaction>
</comment>
<evidence type="ECO:0000313" key="9">
    <source>
        <dbReference type="EMBL" id="OEH83888.1"/>
    </source>
</evidence>
<dbReference type="Gene3D" id="3.30.70.580">
    <property type="entry name" value="Pseudouridine synthase I, catalytic domain, N-terminal subdomain"/>
    <property type="match status" value="1"/>
</dbReference>
<dbReference type="EC" id="5.4.99.12" evidence="4"/>
<feature type="binding site" evidence="4 6">
    <location>
        <position position="111"/>
    </location>
    <ligand>
        <name>substrate</name>
    </ligand>
</feature>
<evidence type="ECO:0000256" key="6">
    <source>
        <dbReference type="PIRSR" id="PIRSR001430-2"/>
    </source>
</evidence>
<dbReference type="SUPFAM" id="SSF55120">
    <property type="entry name" value="Pseudouridine synthase"/>
    <property type="match status" value="1"/>
</dbReference>
<dbReference type="STRING" id="762845.BCR26_07770"/>
<comment type="caution">
    <text evidence="9">The sequence shown here is derived from an EMBL/GenBank/DDBJ whole genome shotgun (WGS) entry which is preliminary data.</text>
</comment>
<dbReference type="Gene3D" id="3.30.70.660">
    <property type="entry name" value="Pseudouridine synthase I, catalytic domain, C-terminal subdomain"/>
    <property type="match status" value="1"/>
</dbReference>
<feature type="active site" description="Nucleophile" evidence="4 5">
    <location>
        <position position="53"/>
    </location>
</feature>
<dbReference type="InterPro" id="IPR020097">
    <property type="entry name" value="PsdUridine_synth_TruA_a/b_dom"/>
</dbReference>
<dbReference type="GO" id="GO:0031119">
    <property type="term" value="P:tRNA pseudouridine synthesis"/>
    <property type="evidence" value="ECO:0007669"/>
    <property type="project" value="UniProtKB-UniRule"/>
</dbReference>
<evidence type="ECO:0000256" key="7">
    <source>
        <dbReference type="RuleBase" id="RU003792"/>
    </source>
</evidence>
<evidence type="ECO:0000256" key="2">
    <source>
        <dbReference type="ARBA" id="ARBA00022694"/>
    </source>
</evidence>
<comment type="similarity">
    <text evidence="1 4 7">Belongs to the tRNA pseudouridine synthase TruA family.</text>
</comment>
<name>A0A1E5L184_9ENTE</name>
<protein>
    <recommendedName>
        <fullName evidence="4">tRNA pseudouridine synthase A</fullName>
        <ecNumber evidence="4">5.4.99.12</ecNumber>
    </recommendedName>
    <alternativeName>
        <fullName evidence="4">tRNA pseudouridine(38-40) synthase</fullName>
    </alternativeName>
    <alternativeName>
        <fullName evidence="4">tRNA pseudouridylate synthase I</fullName>
    </alternativeName>
    <alternativeName>
        <fullName evidence="4">tRNA-uridine isomerase I</fullName>
    </alternativeName>
</protein>
<evidence type="ECO:0000256" key="1">
    <source>
        <dbReference type="ARBA" id="ARBA00009375"/>
    </source>
</evidence>
<dbReference type="Pfam" id="PF01416">
    <property type="entry name" value="PseudoU_synth_1"/>
    <property type="match status" value="2"/>
</dbReference>
<feature type="domain" description="Pseudouridine synthase I TruA alpha/beta" evidence="8">
    <location>
        <begin position="8"/>
        <end position="105"/>
    </location>
</feature>
<comment type="subunit">
    <text evidence="4">Homodimer.</text>
</comment>
<dbReference type="EMBL" id="MIEK01000002">
    <property type="protein sequence ID" value="OEH83888.1"/>
    <property type="molecule type" value="Genomic_DNA"/>
</dbReference>
<dbReference type="FunFam" id="3.30.70.580:FF:000001">
    <property type="entry name" value="tRNA pseudouridine synthase A"/>
    <property type="match status" value="1"/>
</dbReference>
<keyword evidence="10" id="KW-1185">Reference proteome</keyword>
<dbReference type="OrthoDB" id="9811823at2"/>
<accession>A0A1E5L184</accession>
<evidence type="ECO:0000256" key="4">
    <source>
        <dbReference type="HAMAP-Rule" id="MF_00171"/>
    </source>
</evidence>